<dbReference type="GO" id="GO:0020037">
    <property type="term" value="F:heme binding"/>
    <property type="evidence" value="ECO:0007669"/>
    <property type="project" value="InterPro"/>
</dbReference>
<dbReference type="PROSITE" id="PS51379">
    <property type="entry name" value="4FE4S_FER_2"/>
    <property type="match status" value="1"/>
</dbReference>
<dbReference type="EMBL" id="SGBD01000001">
    <property type="protein sequence ID" value="RZD14992.1"/>
    <property type="molecule type" value="Genomic_DNA"/>
</dbReference>
<sequence>MGKKHETPLLDELKKGKWISFVREMERAAEKSERTEDLLGQVEESYRDKITHWKHGGMAGVRGYGAGMVGRFSEFPEKYPGVKECHSIRLNQTSGFFYNSDVLRKLADIADQHAGGLFNFHGSTGDIQILGLTQADAEDLFQKSAELGFDLGGSGSDLRTPSCCVGPARCEFANYDTLQICYDLTHAFQDELHRPSFNYKFKMKFSGCANDCVAAASRSDLAFIGTWQDNIKINQGEVKNYVKKFNVQKYVLDKCPTKCMWFEGENLVIDDSNCVKCMHCINEMPKALKSGDQKGLSILIGAKAPLVTGPRMGMMLIPFYDVHEDSKNDYEWLKGLISNMWEFWDEYGVSRERIGELIARVGLVTFLEGIGLEPTIDMVREPRSNPFIKFEDEEAGAE</sequence>
<name>A0A519BCI5_9DELT</name>
<dbReference type="GO" id="GO:0046872">
    <property type="term" value="F:metal ion binding"/>
    <property type="evidence" value="ECO:0007669"/>
    <property type="project" value="UniProtKB-KW"/>
</dbReference>
<comment type="caution">
    <text evidence="5">The sequence shown here is derived from an EMBL/GenBank/DDBJ whole genome shotgun (WGS) entry which is preliminary data.</text>
</comment>
<evidence type="ECO:0000313" key="5">
    <source>
        <dbReference type="EMBL" id="RZD14992.1"/>
    </source>
</evidence>
<dbReference type="GO" id="GO:0051539">
    <property type="term" value="F:4 iron, 4 sulfur cluster binding"/>
    <property type="evidence" value="ECO:0007669"/>
    <property type="project" value="InterPro"/>
</dbReference>
<dbReference type="Gene3D" id="3.30.413.10">
    <property type="entry name" value="Sulfite Reductase Hemoprotein, domain 1"/>
    <property type="match status" value="1"/>
</dbReference>
<keyword evidence="5" id="KW-0560">Oxidoreductase</keyword>
<keyword evidence="1" id="KW-0479">Metal-binding</keyword>
<dbReference type="SUPFAM" id="SSF55124">
    <property type="entry name" value="Nitrite/Sulfite reductase N-terminal domain-like"/>
    <property type="match status" value="1"/>
</dbReference>
<dbReference type="InterPro" id="IPR011806">
    <property type="entry name" value="DsrA"/>
</dbReference>
<dbReference type="Pfam" id="PF03460">
    <property type="entry name" value="NIR_SIR_ferr"/>
    <property type="match status" value="1"/>
</dbReference>
<organism evidence="5 6">
    <name type="scientific">Candidatus Acidulodesulfobacterium ferriphilum</name>
    <dbReference type="NCBI Taxonomy" id="2597223"/>
    <lineage>
        <taxon>Bacteria</taxon>
        <taxon>Deltaproteobacteria</taxon>
        <taxon>Candidatus Acidulodesulfobacterales</taxon>
        <taxon>Candidatus Acidulodesulfobacterium</taxon>
    </lineage>
</organism>
<dbReference type="Gene3D" id="3.30.70.2500">
    <property type="match status" value="1"/>
</dbReference>
<dbReference type="GO" id="GO:0018551">
    <property type="term" value="F:dissimilatory sulfite reductase (NADH) activity"/>
    <property type="evidence" value="ECO:0007669"/>
    <property type="project" value="InterPro"/>
</dbReference>
<feature type="domain" description="4Fe-4S ferredoxin-type" evidence="4">
    <location>
        <begin position="265"/>
        <end position="293"/>
    </location>
</feature>
<reference evidence="5 6" key="1">
    <citation type="submission" date="2019-01" db="EMBL/GenBank/DDBJ databases">
        <title>Insights into ecological role of a new deltaproteobacterial order Candidatus Sinidesulfobacterales (Sva0485) by metagenomics and metatranscriptomics.</title>
        <authorList>
            <person name="Tan S."/>
            <person name="Liu J."/>
            <person name="Fang Y."/>
            <person name="Hedlund B.P."/>
            <person name="Lian Z.H."/>
            <person name="Huang L.Y."/>
            <person name="Li J.T."/>
            <person name="Huang L.N."/>
            <person name="Li W.J."/>
            <person name="Jiang H.C."/>
            <person name="Dong H.L."/>
            <person name="Shu W.S."/>
        </authorList>
    </citation>
    <scope>NUCLEOTIDE SEQUENCE [LARGE SCALE GENOMIC DNA]</scope>
    <source>
        <strain evidence="5">AP3</strain>
    </source>
</reference>
<keyword evidence="2" id="KW-0408">Iron</keyword>
<evidence type="ECO:0000256" key="2">
    <source>
        <dbReference type="ARBA" id="ARBA00023004"/>
    </source>
</evidence>
<evidence type="ECO:0000256" key="1">
    <source>
        <dbReference type="ARBA" id="ARBA00022723"/>
    </source>
</evidence>
<evidence type="ECO:0000259" key="4">
    <source>
        <dbReference type="PROSITE" id="PS51379"/>
    </source>
</evidence>
<dbReference type="InterPro" id="IPR006067">
    <property type="entry name" value="NO2/SO3_Rdtase_4Fe4S_dom"/>
</dbReference>
<dbReference type="SUPFAM" id="SSF56014">
    <property type="entry name" value="Nitrite and sulphite reductase 4Fe-4S domain-like"/>
    <property type="match status" value="1"/>
</dbReference>
<evidence type="ECO:0000313" key="6">
    <source>
        <dbReference type="Proteomes" id="UP000320813"/>
    </source>
</evidence>
<dbReference type="InterPro" id="IPR045854">
    <property type="entry name" value="NO2/SO3_Rdtase_4Fe4S_sf"/>
</dbReference>
<dbReference type="Gene3D" id="6.10.140.1420">
    <property type="match status" value="1"/>
</dbReference>
<dbReference type="InterPro" id="IPR017896">
    <property type="entry name" value="4Fe4S_Fe-S-bd"/>
</dbReference>
<proteinExistence type="predicted"/>
<protein>
    <submittedName>
        <fullName evidence="5">Dissimilatory-type sulfite reductase subunit alpha</fullName>
        <ecNumber evidence="5">1.8.99.5</ecNumber>
    </submittedName>
</protein>
<dbReference type="InterPro" id="IPR036136">
    <property type="entry name" value="Nit/Sulf_reduc_fer-like_dom_sf"/>
</dbReference>
<evidence type="ECO:0000256" key="3">
    <source>
        <dbReference type="ARBA" id="ARBA00023014"/>
    </source>
</evidence>
<dbReference type="SUPFAM" id="SSF54862">
    <property type="entry name" value="4Fe-4S ferredoxins"/>
    <property type="match status" value="1"/>
</dbReference>
<dbReference type="InterPro" id="IPR005117">
    <property type="entry name" value="NiRdtase/SiRdtase_haem-b_fer"/>
</dbReference>
<dbReference type="Proteomes" id="UP000320813">
    <property type="component" value="Unassembled WGS sequence"/>
</dbReference>
<dbReference type="Gene3D" id="3.30.70.20">
    <property type="match status" value="1"/>
</dbReference>
<keyword evidence="3" id="KW-0411">Iron-sulfur</keyword>
<dbReference type="NCBIfam" id="TIGR02064">
    <property type="entry name" value="dsrA"/>
    <property type="match status" value="1"/>
</dbReference>
<gene>
    <name evidence="5" type="primary">dsrA</name>
    <name evidence="5" type="ORF">EVJ47_01560</name>
</gene>
<dbReference type="Pfam" id="PF01077">
    <property type="entry name" value="NIR_SIR"/>
    <property type="match status" value="1"/>
</dbReference>
<dbReference type="EC" id="1.8.99.5" evidence="5"/>
<accession>A0A519BCI5</accession>
<dbReference type="AlphaFoldDB" id="A0A519BCI5"/>